<proteinExistence type="predicted"/>
<evidence type="ECO:0008006" key="3">
    <source>
        <dbReference type="Google" id="ProtNLM"/>
    </source>
</evidence>
<organism evidence="1 2">
    <name type="scientific">Athelia psychrophila</name>
    <dbReference type="NCBI Taxonomy" id="1759441"/>
    <lineage>
        <taxon>Eukaryota</taxon>
        <taxon>Fungi</taxon>
        <taxon>Dikarya</taxon>
        <taxon>Basidiomycota</taxon>
        <taxon>Agaricomycotina</taxon>
        <taxon>Agaricomycetes</taxon>
        <taxon>Agaricomycetidae</taxon>
        <taxon>Atheliales</taxon>
        <taxon>Atheliaceae</taxon>
        <taxon>Athelia</taxon>
    </lineage>
</organism>
<dbReference type="EMBL" id="KV417870">
    <property type="protein sequence ID" value="KZP05018.1"/>
    <property type="molecule type" value="Genomic_DNA"/>
</dbReference>
<dbReference type="SUPFAM" id="SSF53098">
    <property type="entry name" value="Ribonuclease H-like"/>
    <property type="match status" value="1"/>
</dbReference>
<dbReference type="Proteomes" id="UP000076532">
    <property type="component" value="Unassembled WGS sequence"/>
</dbReference>
<evidence type="ECO:0000313" key="1">
    <source>
        <dbReference type="EMBL" id="KZP05018.1"/>
    </source>
</evidence>
<gene>
    <name evidence="1" type="ORF">FIBSPDRAFT_843364</name>
</gene>
<keyword evidence="2" id="KW-1185">Reference proteome</keyword>
<protein>
    <recommendedName>
        <fullName evidence="3">DUF659 domain-containing protein</fullName>
    </recommendedName>
</protein>
<accession>A0A167VHF2</accession>
<evidence type="ECO:0000313" key="2">
    <source>
        <dbReference type="Proteomes" id="UP000076532"/>
    </source>
</evidence>
<dbReference type="OrthoDB" id="3236755at2759"/>
<dbReference type="AlphaFoldDB" id="A0A167VHF2"/>
<name>A0A167VHF2_9AGAM</name>
<reference evidence="1 2" key="1">
    <citation type="journal article" date="2016" name="Mol. Biol. Evol.">
        <title>Comparative Genomics of Early-Diverging Mushroom-Forming Fungi Provides Insights into the Origins of Lignocellulose Decay Capabilities.</title>
        <authorList>
            <person name="Nagy L.G."/>
            <person name="Riley R."/>
            <person name="Tritt A."/>
            <person name="Adam C."/>
            <person name="Daum C."/>
            <person name="Floudas D."/>
            <person name="Sun H."/>
            <person name="Yadav J.S."/>
            <person name="Pangilinan J."/>
            <person name="Larsson K.H."/>
            <person name="Matsuura K."/>
            <person name="Barry K."/>
            <person name="Labutti K."/>
            <person name="Kuo R."/>
            <person name="Ohm R.A."/>
            <person name="Bhattacharya S.S."/>
            <person name="Shirouzu T."/>
            <person name="Yoshinaga Y."/>
            <person name="Martin F.M."/>
            <person name="Grigoriev I.V."/>
            <person name="Hibbett D.S."/>
        </authorList>
    </citation>
    <scope>NUCLEOTIDE SEQUENCE [LARGE SCALE GENOMIC DNA]</scope>
    <source>
        <strain evidence="1 2">CBS 109695</strain>
    </source>
</reference>
<sequence>MATSFSLVVSDTTANVKKCRRLICEKWPWVLNCPDPCHQLNLMMKDIMLGSKKYGRPMTTVSAITTYFSHSNYGQHQLKAEIAKSANPDKRGIEAAGATRFSTFSTNARSITRCFPAIQKCLSDGAIKFDTKTTAPLAKYFINGPDCFEFQSQLIHINGLLTPIARGLETLEGQNTTCSDVLSIFIGIAIGFTRLFEDPTTAIFKHKPQTYGVFNRRFAIFLNDCTPGMFLLAYLLDPGMH</sequence>
<dbReference type="InterPro" id="IPR012337">
    <property type="entry name" value="RNaseH-like_sf"/>
</dbReference>